<dbReference type="Gene3D" id="1.10.630.10">
    <property type="entry name" value="Cytochrome P450"/>
    <property type="match status" value="1"/>
</dbReference>
<evidence type="ECO:0000313" key="11">
    <source>
        <dbReference type="Proteomes" id="UP001172457"/>
    </source>
</evidence>
<evidence type="ECO:0000256" key="1">
    <source>
        <dbReference type="ARBA" id="ARBA00004167"/>
    </source>
</evidence>
<comment type="caution">
    <text evidence="10">The sequence shown here is derived from an EMBL/GenBank/DDBJ whole genome shotgun (WGS) entry which is preliminary data.</text>
</comment>
<dbReference type="Pfam" id="PF13855">
    <property type="entry name" value="LRR_8"/>
    <property type="match status" value="1"/>
</dbReference>
<evidence type="ECO:0000256" key="8">
    <source>
        <dbReference type="ARBA" id="ARBA00023180"/>
    </source>
</evidence>
<dbReference type="InterPro" id="IPR036396">
    <property type="entry name" value="Cyt_P450_sf"/>
</dbReference>
<evidence type="ECO:0000256" key="3">
    <source>
        <dbReference type="ARBA" id="ARBA00022614"/>
    </source>
</evidence>
<dbReference type="GO" id="GO:0005506">
    <property type="term" value="F:iron ion binding"/>
    <property type="evidence" value="ECO:0007669"/>
    <property type="project" value="InterPro"/>
</dbReference>
<dbReference type="Gene3D" id="3.80.10.10">
    <property type="entry name" value="Ribonuclease Inhibitor"/>
    <property type="match status" value="1"/>
</dbReference>
<dbReference type="FunFam" id="3.80.10.10:FF:000111">
    <property type="entry name" value="LRR receptor-like serine/threonine-protein kinase ERECTA"/>
    <property type="match status" value="1"/>
</dbReference>
<evidence type="ECO:0000313" key="10">
    <source>
        <dbReference type="EMBL" id="KAJ9535769.1"/>
    </source>
</evidence>
<evidence type="ECO:0000256" key="5">
    <source>
        <dbReference type="ARBA" id="ARBA00022737"/>
    </source>
</evidence>
<keyword evidence="11" id="KW-1185">Reference proteome</keyword>
<dbReference type="AlphaFoldDB" id="A0AA38S2V5"/>
<dbReference type="InterPro" id="IPR001611">
    <property type="entry name" value="Leu-rich_rpt"/>
</dbReference>
<gene>
    <name evidence="10" type="ORF">OSB04_un001083</name>
</gene>
<dbReference type="SUPFAM" id="SSF48264">
    <property type="entry name" value="Cytochrome P450"/>
    <property type="match status" value="1"/>
</dbReference>
<dbReference type="GO" id="GO:0016020">
    <property type="term" value="C:membrane"/>
    <property type="evidence" value="ECO:0007669"/>
    <property type="project" value="UniProtKB-SubCell"/>
</dbReference>
<keyword evidence="4 9" id="KW-0812">Transmembrane</keyword>
<dbReference type="EMBL" id="JARYMX010000132">
    <property type="protein sequence ID" value="KAJ9535769.1"/>
    <property type="molecule type" value="Genomic_DNA"/>
</dbReference>
<keyword evidence="8" id="KW-0325">Glycoprotein</keyword>
<keyword evidence="6 9" id="KW-1133">Transmembrane helix</keyword>
<name>A0AA38S2V5_9ASTR</name>
<evidence type="ECO:0000256" key="7">
    <source>
        <dbReference type="ARBA" id="ARBA00023136"/>
    </source>
</evidence>
<feature type="transmembrane region" description="Helical" evidence="9">
    <location>
        <begin position="139"/>
        <end position="160"/>
    </location>
</feature>
<evidence type="ECO:0000256" key="6">
    <source>
        <dbReference type="ARBA" id="ARBA00022989"/>
    </source>
</evidence>
<comment type="similarity">
    <text evidence="2">Belongs to the RLP family.</text>
</comment>
<keyword evidence="7 9" id="KW-0472">Membrane</keyword>
<dbReference type="InterPro" id="IPR032675">
    <property type="entry name" value="LRR_dom_sf"/>
</dbReference>
<dbReference type="GO" id="GO:0020037">
    <property type="term" value="F:heme binding"/>
    <property type="evidence" value="ECO:0007669"/>
    <property type="project" value="InterPro"/>
</dbReference>
<evidence type="ECO:0000256" key="2">
    <source>
        <dbReference type="ARBA" id="ARBA00009592"/>
    </source>
</evidence>
<dbReference type="PRINTS" id="PR00019">
    <property type="entry name" value="LEURICHRPT"/>
</dbReference>
<reference evidence="10" key="1">
    <citation type="submission" date="2023-03" db="EMBL/GenBank/DDBJ databases">
        <title>Chromosome-scale reference genome and RAD-based genetic map of yellow starthistle (Centaurea solstitialis) reveal putative structural variation and QTLs associated with invader traits.</title>
        <authorList>
            <person name="Reatini B."/>
            <person name="Cang F.A."/>
            <person name="Jiang Q."/>
            <person name="Mckibben M.T.W."/>
            <person name="Barker M.S."/>
            <person name="Rieseberg L.H."/>
            <person name="Dlugosch K.M."/>
        </authorList>
    </citation>
    <scope>NUCLEOTIDE SEQUENCE</scope>
    <source>
        <strain evidence="10">CAN-66</strain>
        <tissue evidence="10">Leaf</tissue>
    </source>
</reference>
<dbReference type="PANTHER" id="PTHR48065">
    <property type="entry name" value="OS10G0469600 PROTEIN"/>
    <property type="match status" value="1"/>
</dbReference>
<comment type="subcellular location">
    <subcellularLocation>
        <location evidence="1">Membrane</location>
        <topology evidence="1">Single-pass membrane protein</topology>
    </subcellularLocation>
</comment>
<proteinExistence type="inferred from homology"/>
<evidence type="ECO:0000256" key="9">
    <source>
        <dbReference type="SAM" id="Phobius"/>
    </source>
</evidence>
<dbReference type="Proteomes" id="UP001172457">
    <property type="component" value="Unassembled WGS sequence"/>
</dbReference>
<dbReference type="SUPFAM" id="SSF52058">
    <property type="entry name" value="L domain-like"/>
    <property type="match status" value="1"/>
</dbReference>
<keyword evidence="5" id="KW-0677">Repeat</keyword>
<dbReference type="GO" id="GO:0004497">
    <property type="term" value="F:monooxygenase activity"/>
    <property type="evidence" value="ECO:0007669"/>
    <property type="project" value="InterPro"/>
</dbReference>
<dbReference type="PANTHER" id="PTHR48065:SF23">
    <property type="entry name" value="LEUCINE-RICH REPEAT-CONTAINING N-TERMINAL PLANT-TYPE DOMAIN-CONTAINING PROTEIN"/>
    <property type="match status" value="1"/>
</dbReference>
<protein>
    <submittedName>
        <fullName evidence="10">Uncharacterized protein</fullName>
    </submittedName>
</protein>
<sequence length="261" mass="28382">MYSLLDLSNNKISGEIPTSLGNLKSLKVLNISNNNISGHIPVSFGNLTGIESLDLSHNKISGSIPESLEKLDGLGILDVSNNRLIGKIPMGGHKSTMNGLKYFANNSGLCGMQINITCPNDITPSEGTQEAEDDEQLSWIFWVGTWIGFPIGFFSSILIMGHFLNFLLFKAAAAVRAELVVVVKEKKKALVKGVSIGARYIVAYDCCERRHRKMYAGETEIANEIMGLIVAGYSTVATVMTFFIKCVGLNPGIYDKIQTGK</sequence>
<keyword evidence="3" id="KW-0433">Leucine-rich repeat</keyword>
<dbReference type="GO" id="GO:0016705">
    <property type="term" value="F:oxidoreductase activity, acting on paired donors, with incorporation or reduction of molecular oxygen"/>
    <property type="evidence" value="ECO:0007669"/>
    <property type="project" value="InterPro"/>
</dbReference>
<organism evidence="10 11">
    <name type="scientific">Centaurea solstitialis</name>
    <name type="common">yellow star-thistle</name>
    <dbReference type="NCBI Taxonomy" id="347529"/>
    <lineage>
        <taxon>Eukaryota</taxon>
        <taxon>Viridiplantae</taxon>
        <taxon>Streptophyta</taxon>
        <taxon>Embryophyta</taxon>
        <taxon>Tracheophyta</taxon>
        <taxon>Spermatophyta</taxon>
        <taxon>Magnoliopsida</taxon>
        <taxon>eudicotyledons</taxon>
        <taxon>Gunneridae</taxon>
        <taxon>Pentapetalae</taxon>
        <taxon>asterids</taxon>
        <taxon>campanulids</taxon>
        <taxon>Asterales</taxon>
        <taxon>Asteraceae</taxon>
        <taxon>Carduoideae</taxon>
        <taxon>Cardueae</taxon>
        <taxon>Centaureinae</taxon>
        <taxon>Centaurea</taxon>
    </lineage>
</organism>
<accession>A0AA38S2V5</accession>
<evidence type="ECO:0000256" key="4">
    <source>
        <dbReference type="ARBA" id="ARBA00022692"/>
    </source>
</evidence>